<keyword evidence="4" id="KW-1185">Reference proteome</keyword>
<name>M1W8C5_CLAP2</name>
<dbReference type="SMART" id="SM00248">
    <property type="entry name" value="ANK"/>
    <property type="match status" value="3"/>
</dbReference>
<dbReference type="STRING" id="1111077.M1W8C5"/>
<evidence type="ECO:0000313" key="4">
    <source>
        <dbReference type="Proteomes" id="UP000016801"/>
    </source>
</evidence>
<feature type="domain" description="F-box" evidence="2">
    <location>
        <begin position="25"/>
        <end position="65"/>
    </location>
</feature>
<feature type="repeat" description="ANK" evidence="1">
    <location>
        <begin position="268"/>
        <end position="300"/>
    </location>
</feature>
<organism evidence="3 4">
    <name type="scientific">Claviceps purpurea (strain 20.1)</name>
    <name type="common">Ergot fungus</name>
    <name type="synonym">Sphacelia segetum</name>
    <dbReference type="NCBI Taxonomy" id="1111077"/>
    <lineage>
        <taxon>Eukaryota</taxon>
        <taxon>Fungi</taxon>
        <taxon>Dikarya</taxon>
        <taxon>Ascomycota</taxon>
        <taxon>Pezizomycotina</taxon>
        <taxon>Sordariomycetes</taxon>
        <taxon>Hypocreomycetidae</taxon>
        <taxon>Hypocreales</taxon>
        <taxon>Clavicipitaceae</taxon>
        <taxon>Claviceps</taxon>
    </lineage>
</organism>
<reference evidence="3 4" key="1">
    <citation type="journal article" date="2013" name="PLoS Genet.">
        <title>Plant-symbiotic fungi as chemical engineers: Multi-genome analysis of the Clavicipitaceae reveals dynamics of alkaloid loci.</title>
        <authorList>
            <person name="Schardl C.L."/>
            <person name="Young C.A."/>
            <person name="Hesse U."/>
            <person name="Amyotte S.G."/>
            <person name="Andreeva K."/>
            <person name="Calie P.J."/>
            <person name="Fleetwood D.J."/>
            <person name="Haws D.C."/>
            <person name="Moore N."/>
            <person name="Oeser B."/>
            <person name="Panaccione D.G."/>
            <person name="Schweri K.K."/>
            <person name="Voisey C.R."/>
            <person name="Farman M.L."/>
            <person name="Jaromczyk J.W."/>
            <person name="Roe B.A."/>
            <person name="O'Sullivan D.M."/>
            <person name="Scott B."/>
            <person name="Tudzynski P."/>
            <person name="An Z."/>
            <person name="Arnaoudova E.G."/>
            <person name="Bullock C.T."/>
            <person name="Charlton N.D."/>
            <person name="Chen L."/>
            <person name="Cox M."/>
            <person name="Dinkins R.D."/>
            <person name="Florea S."/>
            <person name="Glenn A.E."/>
            <person name="Gordon A."/>
            <person name="Gueldener U."/>
            <person name="Harris D.R."/>
            <person name="Hollin W."/>
            <person name="Jaromczyk J."/>
            <person name="Johnson R.D."/>
            <person name="Khan A.K."/>
            <person name="Leistner E."/>
            <person name="Leuchtmann A."/>
            <person name="Li C."/>
            <person name="Liu J."/>
            <person name="Liu J."/>
            <person name="Liu M."/>
            <person name="Mace W."/>
            <person name="Machado C."/>
            <person name="Nagabhyru P."/>
            <person name="Pan J."/>
            <person name="Schmid J."/>
            <person name="Sugawara K."/>
            <person name="Steiner U."/>
            <person name="Takach J.E."/>
            <person name="Tanaka E."/>
            <person name="Webb J.S."/>
            <person name="Wilson E.V."/>
            <person name="Wiseman J.L."/>
            <person name="Yoshida R."/>
            <person name="Zeng Z."/>
        </authorList>
    </citation>
    <scope>NUCLEOTIDE SEQUENCE [LARGE SCALE GENOMIC DNA]</scope>
    <source>
        <strain evidence="3 4">20.1</strain>
    </source>
</reference>
<evidence type="ECO:0000313" key="3">
    <source>
        <dbReference type="EMBL" id="CCE31785.1"/>
    </source>
</evidence>
<dbReference type="VEuPathDB" id="FungiDB:CPUR_05640"/>
<proteinExistence type="predicted"/>
<dbReference type="PhylomeDB" id="M1W8C5"/>
<evidence type="ECO:0000259" key="2">
    <source>
        <dbReference type="Pfam" id="PF12937"/>
    </source>
</evidence>
<dbReference type="CDD" id="cd09917">
    <property type="entry name" value="F-box_SF"/>
    <property type="match status" value="1"/>
</dbReference>
<dbReference type="InterPro" id="IPR036770">
    <property type="entry name" value="Ankyrin_rpt-contain_sf"/>
</dbReference>
<dbReference type="HOGENOM" id="CLU_014359_0_0_1"/>
<feature type="repeat" description="ANK" evidence="1">
    <location>
        <begin position="129"/>
        <end position="161"/>
    </location>
</feature>
<keyword evidence="1" id="KW-0040">ANK repeat</keyword>
<dbReference type="AlphaFoldDB" id="M1W8C5"/>
<comment type="caution">
    <text evidence="3">The sequence shown here is derived from an EMBL/GenBank/DDBJ whole genome shotgun (WGS) entry which is preliminary data.</text>
</comment>
<dbReference type="OrthoDB" id="20872at2759"/>
<dbReference type="PANTHER" id="PTHR24118:SF99">
    <property type="entry name" value="POTE ANKYRIN DOMAIN FAMILY MEMBER 3C-RELATED"/>
    <property type="match status" value="1"/>
</dbReference>
<dbReference type="InterPro" id="IPR036047">
    <property type="entry name" value="F-box-like_dom_sf"/>
</dbReference>
<dbReference type="PROSITE" id="PS50088">
    <property type="entry name" value="ANK_REPEAT"/>
    <property type="match status" value="2"/>
</dbReference>
<dbReference type="Proteomes" id="UP000016801">
    <property type="component" value="Unassembled WGS sequence"/>
</dbReference>
<accession>M1W8C5</accession>
<dbReference type="SUPFAM" id="SSF48403">
    <property type="entry name" value="Ankyrin repeat"/>
    <property type="match status" value="1"/>
</dbReference>
<sequence>MDSAAPEARLTAPEWNTDESRSLMALLPLETKIQIMSYISTQQSLSRLSQSCRAWYGPATQKLYTRDAKRHSSFAIKWMAAHAVDEQTTDSAIGTLETSRRWGGEIDAIQWRLPPSDGTQLNKDQAMYGTSTALHIAVFLGNIRLVETLLDMKASLTITCRDLIWKRMGSEKVLRRVSYFESIFKDMYFGAAFPIFLAFLKSDPHMCKLLAERGAGREAWNFYESSSGLKALSILHFAAADPTTDYRQWQCLFDGFREYIDEPCPRDPKDTPLHVALKSGCTQGMQIAVESGADKEASNFHSHTPLYQGIRAISYTESRETLEKPITCLRKFVELGASVNSEAGSVLVLAVEIYAPNPVNQPNMRQLIYFLLDHHADVHGTTITRWKTSNVVHEIVLASTSSDHKNPLAVELLKELLSDLLDRGFNLRTPDPKIPSPLYCVLNYRDAKPKWIFDFLCENGAAIHEREVDSAFIRWCEMFWWWRRNENSAWWKHQGQEDKVFLKWCEDPFNAWWWQHVEHISPDTVSLAYEEAFAKSTRQLYDILTHLPLPAPSDDLLIGAAFNATKLWCWRIVVHREFEDNFLATWSFDEGENMIHLTVRKYVDECRYAPADMVLDIVHLRDKGVNIRSPNSHGQTPLDLLLKLGSRKDAFLELVTLLEGKMGAEGVLETTT</sequence>
<evidence type="ECO:0000256" key="1">
    <source>
        <dbReference type="PROSITE-ProRule" id="PRU00023"/>
    </source>
</evidence>
<dbReference type="Pfam" id="PF00023">
    <property type="entry name" value="Ank"/>
    <property type="match status" value="1"/>
</dbReference>
<dbReference type="SUPFAM" id="SSF81383">
    <property type="entry name" value="F-box domain"/>
    <property type="match status" value="1"/>
</dbReference>
<protein>
    <recommendedName>
        <fullName evidence="2">F-box domain-containing protein</fullName>
    </recommendedName>
</protein>
<gene>
    <name evidence="3" type="ORF">CPUR_05640</name>
</gene>
<dbReference type="InterPro" id="IPR001810">
    <property type="entry name" value="F-box_dom"/>
</dbReference>
<dbReference type="EMBL" id="CAGA01000034">
    <property type="protein sequence ID" value="CCE31785.1"/>
    <property type="molecule type" value="Genomic_DNA"/>
</dbReference>
<dbReference type="Pfam" id="PF12937">
    <property type="entry name" value="F-box-like"/>
    <property type="match status" value="1"/>
</dbReference>
<dbReference type="Gene3D" id="1.25.40.20">
    <property type="entry name" value="Ankyrin repeat-containing domain"/>
    <property type="match status" value="2"/>
</dbReference>
<dbReference type="InterPro" id="IPR002110">
    <property type="entry name" value="Ankyrin_rpt"/>
</dbReference>
<dbReference type="PANTHER" id="PTHR24118">
    <property type="entry name" value="POTE ANKYRIN DOMAIN"/>
    <property type="match status" value="1"/>
</dbReference>